<dbReference type="InterPro" id="IPR027417">
    <property type="entry name" value="P-loop_NTPase"/>
</dbReference>
<organism evidence="12 13">
    <name type="scientific">Pseudopithomyces chartarum</name>
    <dbReference type="NCBI Taxonomy" id="1892770"/>
    <lineage>
        <taxon>Eukaryota</taxon>
        <taxon>Fungi</taxon>
        <taxon>Dikarya</taxon>
        <taxon>Ascomycota</taxon>
        <taxon>Pezizomycotina</taxon>
        <taxon>Dothideomycetes</taxon>
        <taxon>Pleosporomycetidae</taxon>
        <taxon>Pleosporales</taxon>
        <taxon>Massarineae</taxon>
        <taxon>Didymosphaeriaceae</taxon>
        <taxon>Pseudopithomyces</taxon>
    </lineage>
</organism>
<dbReference type="Proteomes" id="UP001280581">
    <property type="component" value="Unassembled WGS sequence"/>
</dbReference>
<feature type="transmembrane region" description="Helical" evidence="9">
    <location>
        <begin position="46"/>
        <end position="66"/>
    </location>
</feature>
<evidence type="ECO:0000256" key="4">
    <source>
        <dbReference type="ARBA" id="ARBA00022692"/>
    </source>
</evidence>
<evidence type="ECO:0000259" key="11">
    <source>
        <dbReference type="PROSITE" id="PS50929"/>
    </source>
</evidence>
<evidence type="ECO:0008006" key="14">
    <source>
        <dbReference type="Google" id="ProtNLM"/>
    </source>
</evidence>
<gene>
    <name evidence="12" type="ORF">GRF29_8g2593723</name>
</gene>
<dbReference type="GO" id="GO:0005886">
    <property type="term" value="C:plasma membrane"/>
    <property type="evidence" value="ECO:0007669"/>
    <property type="project" value="UniProtKB-SubCell"/>
</dbReference>
<dbReference type="Pfam" id="PF00664">
    <property type="entry name" value="ABC_membrane"/>
    <property type="match status" value="1"/>
</dbReference>
<comment type="caution">
    <text evidence="12">The sequence shown here is derived from an EMBL/GenBank/DDBJ whole genome shotgun (WGS) entry which is preliminary data.</text>
</comment>
<dbReference type="PROSITE" id="PS00211">
    <property type="entry name" value="ABC_TRANSPORTER_1"/>
    <property type="match status" value="1"/>
</dbReference>
<dbReference type="Gene3D" id="3.40.50.300">
    <property type="entry name" value="P-loop containing nucleotide triphosphate hydrolases"/>
    <property type="match status" value="1"/>
</dbReference>
<feature type="transmembrane region" description="Helical" evidence="9">
    <location>
        <begin position="342"/>
        <end position="362"/>
    </location>
</feature>
<reference evidence="12 13" key="1">
    <citation type="submission" date="2021-02" db="EMBL/GenBank/DDBJ databases">
        <title>Genome assembly of Pseudopithomyces chartarum.</title>
        <authorList>
            <person name="Jauregui R."/>
            <person name="Singh J."/>
            <person name="Voisey C."/>
        </authorList>
    </citation>
    <scope>NUCLEOTIDE SEQUENCE [LARGE SCALE GENOMIC DNA]</scope>
    <source>
        <strain evidence="12 13">AGR01</strain>
    </source>
</reference>
<keyword evidence="6" id="KW-0067">ATP-binding</keyword>
<dbReference type="InterPro" id="IPR003439">
    <property type="entry name" value="ABC_transporter-like_ATP-bd"/>
</dbReference>
<dbReference type="InterPro" id="IPR003593">
    <property type="entry name" value="AAA+_ATPase"/>
</dbReference>
<keyword evidence="5" id="KW-0547">Nucleotide-binding</keyword>
<dbReference type="EMBL" id="WVTA01000002">
    <property type="protein sequence ID" value="KAK3216209.1"/>
    <property type="molecule type" value="Genomic_DNA"/>
</dbReference>
<dbReference type="PANTHER" id="PTHR24221">
    <property type="entry name" value="ATP-BINDING CASSETTE SUB-FAMILY B"/>
    <property type="match status" value="1"/>
</dbReference>
<dbReference type="Pfam" id="PF00005">
    <property type="entry name" value="ABC_tran"/>
    <property type="match status" value="1"/>
</dbReference>
<name>A0AAN6M7W3_9PLEO</name>
<dbReference type="SMART" id="SM00382">
    <property type="entry name" value="AAA"/>
    <property type="match status" value="1"/>
</dbReference>
<protein>
    <recommendedName>
        <fullName evidence="14">ABC transporter</fullName>
    </recommendedName>
</protein>
<feature type="transmembrane region" description="Helical" evidence="9">
    <location>
        <begin position="317"/>
        <end position="336"/>
    </location>
</feature>
<evidence type="ECO:0000256" key="7">
    <source>
        <dbReference type="ARBA" id="ARBA00022989"/>
    </source>
</evidence>
<evidence type="ECO:0000256" key="3">
    <source>
        <dbReference type="ARBA" id="ARBA00022475"/>
    </source>
</evidence>
<dbReference type="FunFam" id="3.40.50.300:FF:000221">
    <property type="entry name" value="Multidrug ABC transporter ATP-binding protein"/>
    <property type="match status" value="1"/>
</dbReference>
<dbReference type="InterPro" id="IPR017871">
    <property type="entry name" value="ABC_transporter-like_CS"/>
</dbReference>
<dbReference type="InterPro" id="IPR011527">
    <property type="entry name" value="ABC1_TM_dom"/>
</dbReference>
<evidence type="ECO:0000256" key="8">
    <source>
        <dbReference type="ARBA" id="ARBA00023136"/>
    </source>
</evidence>
<keyword evidence="4 9" id="KW-0812">Transmembrane</keyword>
<feature type="transmembrane region" description="Helical" evidence="9">
    <location>
        <begin position="439"/>
        <end position="467"/>
    </location>
</feature>
<feature type="transmembrane region" description="Helical" evidence="9">
    <location>
        <begin position="102"/>
        <end position="124"/>
    </location>
</feature>
<evidence type="ECO:0000256" key="6">
    <source>
        <dbReference type="ARBA" id="ARBA00022840"/>
    </source>
</evidence>
<evidence type="ECO:0000256" key="2">
    <source>
        <dbReference type="ARBA" id="ARBA00022448"/>
    </source>
</evidence>
<keyword evidence="2" id="KW-0813">Transport</keyword>
<dbReference type="PROSITE" id="PS50893">
    <property type="entry name" value="ABC_TRANSPORTER_2"/>
    <property type="match status" value="1"/>
</dbReference>
<keyword evidence="3" id="KW-1003">Cell membrane</keyword>
<evidence type="ECO:0000313" key="12">
    <source>
        <dbReference type="EMBL" id="KAK3216209.1"/>
    </source>
</evidence>
<feature type="domain" description="ABC transporter" evidence="10">
    <location>
        <begin position="519"/>
        <end position="751"/>
    </location>
</feature>
<dbReference type="Gene3D" id="1.20.1560.10">
    <property type="entry name" value="ABC transporter type 1, transmembrane domain"/>
    <property type="match status" value="1"/>
</dbReference>
<proteinExistence type="predicted"/>
<sequence>MNSFWPSILGYTHALTVVLCYAVGLANGICVRRAPVDLHEKRRKRLVFITIMIASSYFAEAVYYAIHHGPSVPQPTTFHAISTAIVWTAMALTQLSKEPYLFAYIGAFIVEGLFQVVVFILFRFWLPRGVLFSSIRGGIYVASASYIWRISRFSREQGNMDEETFPLIANSGTGRDQSNAWPAFKESILLCLRVKDDRQFTFCVTARFVILLAGRFINLAIPRELGIIADRIVPQSGIMPWTNITALAGYYLLDGILDSVDTYASAYLQSSAYFSISSVAFSHIMRLSTDFHTDENSAEINKSIDQAQSLGTIVDEIFFGLVPTLLDIAIALAYLAPKFGAYMALLVVSFILFYGLVGRLGIEWTKPKRTQWVENIRKASHTSTETLRLHEMVISFNQIPFQCARFERYLKATIESYLGYTCLFAIQNFLQDIISDQGLVIGCAFVIWHIVCHSSSLGSFVSFISYWKNITSPTKRMVTSYQSMSTALVDAERTLQLLRKQPSVRDEGKEELRSGKFKIKFRNVSFSYDRKAILKGLTFTAEANQTTAIVGLSGSGKTTILRLILRLFDPNEGEITIDGRELSSISLSSLREAIGTVHQHPELFNISIADNVQMGENFCQADIEMACRKACIHDEIVSFPDGYGSIVGEGGVRLSGGQRQRIAIARIILRNPSIILLDEATSAVDNITEQGIQEALRSLASRRTTVIVAHRMSTVTKADKIVVVEDGRIIDQGTHSELLKRKGLYKELWETSKVSCKEDDRFVFEPERTE</sequence>
<dbReference type="GO" id="GO:0016887">
    <property type="term" value="F:ATP hydrolysis activity"/>
    <property type="evidence" value="ECO:0007669"/>
    <property type="project" value="InterPro"/>
</dbReference>
<feature type="transmembrane region" description="Helical" evidence="9">
    <location>
        <begin position="12"/>
        <end position="34"/>
    </location>
</feature>
<dbReference type="AlphaFoldDB" id="A0AAN6M7W3"/>
<dbReference type="GO" id="GO:0140359">
    <property type="term" value="F:ABC-type transporter activity"/>
    <property type="evidence" value="ECO:0007669"/>
    <property type="project" value="InterPro"/>
</dbReference>
<keyword evidence="8 9" id="KW-0472">Membrane</keyword>
<dbReference type="SUPFAM" id="SSF90123">
    <property type="entry name" value="ABC transporter transmembrane region"/>
    <property type="match status" value="1"/>
</dbReference>
<keyword evidence="7 9" id="KW-1133">Transmembrane helix</keyword>
<feature type="domain" description="ABC transmembrane type-1" evidence="11">
    <location>
        <begin position="208"/>
        <end position="486"/>
    </location>
</feature>
<evidence type="ECO:0000256" key="5">
    <source>
        <dbReference type="ARBA" id="ARBA00022741"/>
    </source>
</evidence>
<evidence type="ECO:0000313" key="13">
    <source>
        <dbReference type="Proteomes" id="UP001280581"/>
    </source>
</evidence>
<evidence type="ECO:0000256" key="9">
    <source>
        <dbReference type="SAM" id="Phobius"/>
    </source>
</evidence>
<dbReference type="GO" id="GO:0005524">
    <property type="term" value="F:ATP binding"/>
    <property type="evidence" value="ECO:0007669"/>
    <property type="project" value="UniProtKB-KW"/>
</dbReference>
<dbReference type="PROSITE" id="PS50929">
    <property type="entry name" value="ABC_TM1F"/>
    <property type="match status" value="1"/>
</dbReference>
<comment type="subcellular location">
    <subcellularLocation>
        <location evidence="1">Cell membrane</location>
        <topology evidence="1">Multi-pass membrane protein</topology>
    </subcellularLocation>
</comment>
<dbReference type="InterPro" id="IPR036640">
    <property type="entry name" value="ABC1_TM_sf"/>
</dbReference>
<dbReference type="SUPFAM" id="SSF52540">
    <property type="entry name" value="P-loop containing nucleoside triphosphate hydrolases"/>
    <property type="match status" value="1"/>
</dbReference>
<dbReference type="PANTHER" id="PTHR24221:SF503">
    <property type="entry name" value="MITOCHONDRIAL POTASSIUM CHANNEL ATP-BINDING SUBUNIT"/>
    <property type="match status" value="1"/>
</dbReference>
<evidence type="ECO:0000259" key="10">
    <source>
        <dbReference type="PROSITE" id="PS50893"/>
    </source>
</evidence>
<accession>A0AAN6M7W3</accession>
<keyword evidence="13" id="KW-1185">Reference proteome</keyword>
<evidence type="ECO:0000256" key="1">
    <source>
        <dbReference type="ARBA" id="ARBA00004651"/>
    </source>
</evidence>
<dbReference type="InterPro" id="IPR039421">
    <property type="entry name" value="Type_1_exporter"/>
</dbReference>